<proteinExistence type="predicted"/>
<dbReference type="GO" id="GO:0005509">
    <property type="term" value="F:calcium ion binding"/>
    <property type="evidence" value="ECO:0007669"/>
    <property type="project" value="InterPro"/>
</dbReference>
<keyword evidence="3" id="KW-1185">Reference proteome</keyword>
<feature type="domain" description="Cadherin" evidence="1">
    <location>
        <begin position="27"/>
        <end position="131"/>
    </location>
</feature>
<dbReference type="GO" id="GO:0016020">
    <property type="term" value="C:membrane"/>
    <property type="evidence" value="ECO:0007669"/>
    <property type="project" value="InterPro"/>
</dbReference>
<gene>
    <name evidence="2" type="ORF">MARGE09_P2048</name>
</gene>
<dbReference type="Proteomes" id="UP001320119">
    <property type="component" value="Chromosome"/>
</dbReference>
<name>A0AAN2BKC6_9GAMM</name>
<dbReference type="InterPro" id="IPR002126">
    <property type="entry name" value="Cadherin-like_dom"/>
</dbReference>
<reference evidence="2 3" key="1">
    <citation type="journal article" date="2022" name="IScience">
        <title>An ultrasensitive nanofiber-based assay for enzymatic hydrolysis and deep-sea microbial degradation of cellulose.</title>
        <authorList>
            <person name="Tsudome M."/>
            <person name="Tachioka M."/>
            <person name="Miyazaki M."/>
            <person name="Uchimura K."/>
            <person name="Tsuda M."/>
            <person name="Takaki Y."/>
            <person name="Deguchi S."/>
        </authorList>
    </citation>
    <scope>NUCLEOTIDE SEQUENCE [LARGE SCALE GENOMIC DNA]</scope>
    <source>
        <strain evidence="2 3">GE09</strain>
    </source>
</reference>
<evidence type="ECO:0000313" key="3">
    <source>
        <dbReference type="Proteomes" id="UP001320119"/>
    </source>
</evidence>
<dbReference type="CDD" id="cd11304">
    <property type="entry name" value="Cadherin_repeat"/>
    <property type="match status" value="1"/>
</dbReference>
<sequence>MYKIPFALGLSLIGLVGCVGNDYVWLSDPDIELYENHRGAAYRAELAGTIGAEVSFRVEGEDAELFTTNTQTGEIQFKQSPNYEAPKDFMRDNRYRITVIGEDANSGERLSALNVSITIIDAEQIKAAQLFPLPNSYVESNSQGVVPLTVVFDGNDALTLNPDYWQIFDPDITHLFEYNFFGINPSYNEDALSVYLDANQYDHIDYQWVPAYYESVQAYFERSFSNNFHQTSLLQYGYTVNPSNNITATYSNNASEQVSPLEMEWQLKDQLNDQVTSFNDRPQQIALSESMVYLASDNVLWQMTREGKQLAPVYNEQNSAIVKLSVLSERVFMVVHEQLSQRWYLKELLGNGEIIDVYELVGFNALMIGADFDIEILYENSGYVVIFLPKDLCATNSEGAIEPALYRFDTTGFTLDKSLLTNSSEALFNCQNGYIVDQNLSVDLEYSSPKLSYNYKENTVYYWGRSYSEDDINGLAFTGASSSITIGTEYWFDESADSVSEFQHFSKHFEQRKSFYVKGGGLYVVNGHINGDATRISSENYQVQTYAVDASANLIYSIGLWGDTQTPAMAAHHFYSGAASYIPLISTH</sequence>
<dbReference type="GO" id="GO:0007156">
    <property type="term" value="P:homophilic cell adhesion via plasma membrane adhesion molecules"/>
    <property type="evidence" value="ECO:0007669"/>
    <property type="project" value="InterPro"/>
</dbReference>
<evidence type="ECO:0000313" key="2">
    <source>
        <dbReference type="EMBL" id="BCD97847.1"/>
    </source>
</evidence>
<dbReference type="AlphaFoldDB" id="A0AAN2BKC6"/>
<evidence type="ECO:0000259" key="1">
    <source>
        <dbReference type="PROSITE" id="PS50268"/>
    </source>
</evidence>
<dbReference type="PROSITE" id="PS51257">
    <property type="entry name" value="PROKAR_LIPOPROTEIN"/>
    <property type="match status" value="1"/>
</dbReference>
<dbReference type="PROSITE" id="PS50268">
    <property type="entry name" value="CADHERIN_2"/>
    <property type="match status" value="1"/>
</dbReference>
<dbReference type="KEGG" id="marq:MARGE09_P2048"/>
<accession>A0AAN2BKC6</accession>
<protein>
    <recommendedName>
        <fullName evidence="1">Cadherin domain-containing protein</fullName>
    </recommendedName>
</protein>
<dbReference type="EMBL" id="AP023086">
    <property type="protein sequence ID" value="BCD97847.1"/>
    <property type="molecule type" value="Genomic_DNA"/>
</dbReference>
<dbReference type="RefSeq" id="WP_236981795.1">
    <property type="nucleotide sequence ID" value="NZ_AP023086.1"/>
</dbReference>
<organism evidence="2 3">
    <name type="scientific">Marinagarivorans cellulosilyticus</name>
    <dbReference type="NCBI Taxonomy" id="2721545"/>
    <lineage>
        <taxon>Bacteria</taxon>
        <taxon>Pseudomonadati</taxon>
        <taxon>Pseudomonadota</taxon>
        <taxon>Gammaproteobacteria</taxon>
        <taxon>Cellvibrionales</taxon>
        <taxon>Cellvibrionaceae</taxon>
        <taxon>Marinagarivorans</taxon>
    </lineage>
</organism>
<dbReference type="Gene3D" id="2.60.40.60">
    <property type="entry name" value="Cadherins"/>
    <property type="match status" value="1"/>
</dbReference>